<gene>
    <name evidence="2" type="ORF">Ga0074812_10495</name>
</gene>
<dbReference type="Pfam" id="PF22691">
    <property type="entry name" value="Thiolase_C_1"/>
    <property type="match status" value="1"/>
</dbReference>
<proteinExistence type="predicted"/>
<dbReference type="InterPro" id="IPR016039">
    <property type="entry name" value="Thiolase-like"/>
</dbReference>
<name>A0A0S4QKI7_9ACTN</name>
<dbReference type="PANTHER" id="PTHR42870">
    <property type="entry name" value="ACETYL-COA C-ACETYLTRANSFERASE"/>
    <property type="match status" value="1"/>
</dbReference>
<dbReference type="RefSeq" id="WP_091273135.1">
    <property type="nucleotide sequence ID" value="NZ_FAOZ01000004.1"/>
</dbReference>
<protein>
    <submittedName>
        <fullName evidence="2">Acetyl-CoA acetyltransferase</fullName>
    </submittedName>
</protein>
<dbReference type="AlphaFoldDB" id="A0A0S4QKI7"/>
<accession>A0A0S4QKI7</accession>
<evidence type="ECO:0000259" key="1">
    <source>
        <dbReference type="Pfam" id="PF22691"/>
    </source>
</evidence>
<dbReference type="EMBL" id="FAOZ01000004">
    <property type="protein sequence ID" value="CUU55014.1"/>
    <property type="molecule type" value="Genomic_DNA"/>
</dbReference>
<dbReference type="Gene3D" id="3.40.47.10">
    <property type="match status" value="1"/>
</dbReference>
<organism evidence="2 3">
    <name type="scientific">Parafrankia irregularis</name>
    <dbReference type="NCBI Taxonomy" id="795642"/>
    <lineage>
        <taxon>Bacteria</taxon>
        <taxon>Bacillati</taxon>
        <taxon>Actinomycetota</taxon>
        <taxon>Actinomycetes</taxon>
        <taxon>Frankiales</taxon>
        <taxon>Frankiaceae</taxon>
        <taxon>Parafrankia</taxon>
    </lineage>
</organism>
<dbReference type="CDD" id="cd00829">
    <property type="entry name" value="SCP-x_thiolase"/>
    <property type="match status" value="1"/>
</dbReference>
<keyword evidence="2" id="KW-0808">Transferase</keyword>
<reference evidence="3" key="1">
    <citation type="submission" date="2015-11" db="EMBL/GenBank/DDBJ databases">
        <authorList>
            <person name="Varghese N."/>
        </authorList>
    </citation>
    <scope>NUCLEOTIDE SEQUENCE [LARGE SCALE GENOMIC DNA]</scope>
    <source>
        <strain evidence="3">DSM 45899</strain>
    </source>
</reference>
<feature type="domain" description="Thiolase C-terminal" evidence="1">
    <location>
        <begin position="264"/>
        <end position="378"/>
    </location>
</feature>
<dbReference type="PIRSF" id="PIRSF000429">
    <property type="entry name" value="Ac-CoA_Ac_transf"/>
    <property type="match status" value="1"/>
</dbReference>
<dbReference type="SUPFAM" id="SSF53901">
    <property type="entry name" value="Thiolase-like"/>
    <property type="match status" value="2"/>
</dbReference>
<dbReference type="InterPro" id="IPR002155">
    <property type="entry name" value="Thiolase"/>
</dbReference>
<dbReference type="PANTHER" id="PTHR42870:SF1">
    <property type="entry name" value="NON-SPECIFIC LIPID-TRANSFER PROTEIN-LIKE 2"/>
    <property type="match status" value="1"/>
</dbReference>
<evidence type="ECO:0000313" key="3">
    <source>
        <dbReference type="Proteomes" id="UP000198802"/>
    </source>
</evidence>
<evidence type="ECO:0000313" key="2">
    <source>
        <dbReference type="EMBL" id="CUU55014.1"/>
    </source>
</evidence>
<keyword evidence="3" id="KW-1185">Reference proteome</keyword>
<dbReference type="GO" id="GO:0016747">
    <property type="term" value="F:acyltransferase activity, transferring groups other than amino-acyl groups"/>
    <property type="evidence" value="ECO:0007669"/>
    <property type="project" value="InterPro"/>
</dbReference>
<sequence>MSGFLRDAACIVGIGHSRYGKAGELAPLGLTRIALDAVHDACADAGLDVRDIDGFAGYCDDPTMPSDLAVALGTRELRHAGMTWGGRGSGLPGAVAGAYAAIATGLADYVVVLRSIIQTARLGRSVAAGVQPGQAIPLSASYSAPFGMALPAAIYAMKARRHMSLYGTTTEHFAQVSINARRNAANNPEARFRKEITVAEHQASRLICDPLRLLDCCMESDGAAAVILTTPERARDLRQPAVVVSAVAATGEYKWATASFNTIDEDFVSTGHRRAARDLYARAGVGPADVDVALIYDGFTPSVIMSLEDWGFCPVGEGGPFVEDGGIFREGRLPVNPHGGNLAEVYLQGITHVLEGVRQLRGTAVNQLPNAEVALYASGVGASPGGGILLRTG</sequence>
<dbReference type="InterPro" id="IPR055140">
    <property type="entry name" value="Thiolase_C_2"/>
</dbReference>
<dbReference type="Proteomes" id="UP000198802">
    <property type="component" value="Unassembled WGS sequence"/>
</dbReference>